<protein>
    <submittedName>
        <fullName evidence="2">Uncharacterized protein</fullName>
    </submittedName>
</protein>
<accession>A0A2N5CLD4</accession>
<dbReference type="EMBL" id="PJRQ01000052">
    <property type="protein sequence ID" value="PLR06519.1"/>
    <property type="molecule type" value="Genomic_DNA"/>
</dbReference>
<proteinExistence type="predicted"/>
<evidence type="ECO:0000313" key="1">
    <source>
        <dbReference type="EMBL" id="AYV48359.1"/>
    </source>
</evidence>
<organism evidence="2 3">
    <name type="scientific">Caulobacter flavus</name>
    <dbReference type="NCBI Taxonomy" id="1679497"/>
    <lineage>
        <taxon>Bacteria</taxon>
        <taxon>Pseudomonadati</taxon>
        <taxon>Pseudomonadota</taxon>
        <taxon>Alphaproteobacteria</taxon>
        <taxon>Caulobacterales</taxon>
        <taxon>Caulobacteraceae</taxon>
        <taxon>Caulobacter</taxon>
    </lineage>
</organism>
<evidence type="ECO:0000313" key="4">
    <source>
        <dbReference type="Proteomes" id="UP000281192"/>
    </source>
</evidence>
<evidence type="ECO:0000313" key="3">
    <source>
        <dbReference type="Proteomes" id="UP000234483"/>
    </source>
</evidence>
<dbReference type="AlphaFoldDB" id="A0A2N5CLD4"/>
<dbReference type="EMBL" id="CP026100">
    <property type="protein sequence ID" value="AYV48359.1"/>
    <property type="molecule type" value="Genomic_DNA"/>
</dbReference>
<name>A0A2N5CLD4_9CAUL</name>
<gene>
    <name evidence="1" type="ORF">C1707_20000</name>
    <name evidence="2" type="ORF">CFHF_25370</name>
</gene>
<evidence type="ECO:0000313" key="2">
    <source>
        <dbReference type="EMBL" id="PLR06519.1"/>
    </source>
</evidence>
<dbReference type="RefSeq" id="WP_101715697.1">
    <property type="nucleotide sequence ID" value="NZ_CP026100.1"/>
</dbReference>
<dbReference type="Proteomes" id="UP000281192">
    <property type="component" value="Chromosome"/>
</dbReference>
<reference evidence="2 3" key="1">
    <citation type="submission" date="2017-12" db="EMBL/GenBank/DDBJ databases">
        <title>The genome sequence of Caulobacter flavus CGMCC1 15093.</title>
        <authorList>
            <person name="Gao J."/>
            <person name="Mao X."/>
            <person name="Sun J."/>
        </authorList>
    </citation>
    <scope>NUCLEOTIDE SEQUENCE [LARGE SCALE GENOMIC DNA]</scope>
    <source>
        <strain evidence="2 3">CGMCC1 15093</strain>
    </source>
</reference>
<sequence length="103" mass="11089">MKPYIDLKGASGAVYRYKLAEDRDPRTTIAGNYLYVNAEGVVVFAGEANNLHDSTRGFAEAAEKHGAEHLYTRLNVSGASRADELADLLSELSPAGNAETTED</sequence>
<keyword evidence="4" id="KW-1185">Reference proteome</keyword>
<dbReference type="KEGG" id="cfh:C1707_20000"/>
<dbReference type="Proteomes" id="UP000234483">
    <property type="component" value="Unassembled WGS sequence"/>
</dbReference>
<dbReference type="OrthoDB" id="7210472at2"/>
<reference evidence="1 4" key="2">
    <citation type="submission" date="2018-01" db="EMBL/GenBank/DDBJ databases">
        <title>Complete genome sequence of Caulobacter flavus RHGG3.</title>
        <authorList>
            <person name="Yang E."/>
        </authorList>
    </citation>
    <scope>NUCLEOTIDE SEQUENCE [LARGE SCALE GENOMIC DNA]</scope>
    <source>
        <strain evidence="1 4">RHGG3</strain>
    </source>
</reference>